<comment type="caution">
    <text evidence="1">The sequence shown here is derived from an EMBL/GenBank/DDBJ whole genome shotgun (WGS) entry which is preliminary data.</text>
</comment>
<protein>
    <recommendedName>
        <fullName evidence="3">Reverse transcriptase domain-containing protein</fullName>
    </recommendedName>
</protein>
<dbReference type="Proteomes" id="UP001159363">
    <property type="component" value="Chromosome 1"/>
</dbReference>
<gene>
    <name evidence="1" type="ORF">PR048_001603</name>
</gene>
<organism evidence="1 2">
    <name type="scientific">Dryococelus australis</name>
    <dbReference type="NCBI Taxonomy" id="614101"/>
    <lineage>
        <taxon>Eukaryota</taxon>
        <taxon>Metazoa</taxon>
        <taxon>Ecdysozoa</taxon>
        <taxon>Arthropoda</taxon>
        <taxon>Hexapoda</taxon>
        <taxon>Insecta</taxon>
        <taxon>Pterygota</taxon>
        <taxon>Neoptera</taxon>
        <taxon>Polyneoptera</taxon>
        <taxon>Phasmatodea</taxon>
        <taxon>Verophasmatodea</taxon>
        <taxon>Anareolatae</taxon>
        <taxon>Phasmatidae</taxon>
        <taxon>Eurycanthinae</taxon>
        <taxon>Dryococelus</taxon>
    </lineage>
</organism>
<name>A0ABQ9IJ69_9NEOP</name>
<dbReference type="EMBL" id="JARBHB010000001">
    <property type="protein sequence ID" value="KAJ8896259.1"/>
    <property type="molecule type" value="Genomic_DNA"/>
</dbReference>
<proteinExistence type="predicted"/>
<accession>A0ABQ9IJ69</accession>
<keyword evidence="2" id="KW-1185">Reference proteome</keyword>
<evidence type="ECO:0008006" key="3">
    <source>
        <dbReference type="Google" id="ProtNLM"/>
    </source>
</evidence>
<reference evidence="1 2" key="1">
    <citation type="submission" date="2023-02" db="EMBL/GenBank/DDBJ databases">
        <title>LHISI_Scaffold_Assembly.</title>
        <authorList>
            <person name="Stuart O.P."/>
            <person name="Cleave R."/>
            <person name="Magrath M.J.L."/>
            <person name="Mikheyev A.S."/>
        </authorList>
    </citation>
    <scope>NUCLEOTIDE SEQUENCE [LARGE SCALE GENOMIC DNA]</scope>
    <source>
        <strain evidence="1">Daus_M_001</strain>
        <tissue evidence="1">Leg muscle</tissue>
    </source>
</reference>
<evidence type="ECO:0000313" key="2">
    <source>
        <dbReference type="Proteomes" id="UP001159363"/>
    </source>
</evidence>
<evidence type="ECO:0000313" key="1">
    <source>
        <dbReference type="EMBL" id="KAJ8896259.1"/>
    </source>
</evidence>
<sequence>MEYTDDTALFVAGEDTPTLQARVQSGLLSHSRYYDDWGIRPNPAKRSCVFYTKRHSVHPLLILFRLLSLMVPCCQNLGVHLDVALTWHRHIVIMVGLAKGLLAYNTALQLILGRPCRTAVVALYEMASVESPAAFICQLTSRFYHWTTAHFNPLITEIGDYDVESPGPHRRIRDILCNNMP</sequence>